<proteinExistence type="predicted"/>
<reference evidence="1" key="1">
    <citation type="submission" date="2019-08" db="EMBL/GenBank/DDBJ databases">
        <authorList>
            <person name="Kucharzyk K."/>
            <person name="Murdoch R.W."/>
            <person name="Higgins S."/>
            <person name="Loffler F."/>
        </authorList>
    </citation>
    <scope>NUCLEOTIDE SEQUENCE</scope>
</reference>
<gene>
    <name evidence="1" type="ORF">SDC9_137261</name>
</gene>
<name>A0A645DL19_9ZZZZ</name>
<accession>A0A645DL19</accession>
<dbReference type="EMBL" id="VSSQ01037450">
    <property type="protein sequence ID" value="MPM90144.1"/>
    <property type="molecule type" value="Genomic_DNA"/>
</dbReference>
<dbReference type="AlphaFoldDB" id="A0A645DL19"/>
<protein>
    <submittedName>
        <fullName evidence="1">Uncharacterized protein</fullName>
    </submittedName>
</protein>
<comment type="caution">
    <text evidence="1">The sequence shown here is derived from an EMBL/GenBank/DDBJ whole genome shotgun (WGS) entry which is preliminary data.</text>
</comment>
<organism evidence="1">
    <name type="scientific">bioreactor metagenome</name>
    <dbReference type="NCBI Taxonomy" id="1076179"/>
    <lineage>
        <taxon>unclassified sequences</taxon>
        <taxon>metagenomes</taxon>
        <taxon>ecological metagenomes</taxon>
    </lineage>
</organism>
<evidence type="ECO:0000313" key="1">
    <source>
        <dbReference type="EMBL" id="MPM90144.1"/>
    </source>
</evidence>
<sequence>MAILPSKASFSAAGAAGAAGVSAAGVSVLGASAGACAGCAHAVKLKIIANTNKILITFFILSLQLIK</sequence>